<keyword evidence="15" id="KW-1185">Reference proteome</keyword>
<evidence type="ECO:0000256" key="10">
    <source>
        <dbReference type="PROSITE-ProRule" id="PRU00433"/>
    </source>
</evidence>
<dbReference type="GO" id="GO:0016020">
    <property type="term" value="C:membrane"/>
    <property type="evidence" value="ECO:0007669"/>
    <property type="project" value="UniProtKB-SubCell"/>
</dbReference>
<dbReference type="InterPro" id="IPR005798">
    <property type="entry name" value="Cyt_b/b6_C"/>
</dbReference>
<keyword evidence="6" id="KW-0249">Electron transport</keyword>
<dbReference type="Gene3D" id="1.10.760.10">
    <property type="entry name" value="Cytochrome c-like domain"/>
    <property type="match status" value="1"/>
</dbReference>
<evidence type="ECO:0000256" key="11">
    <source>
        <dbReference type="SAM" id="Phobius"/>
    </source>
</evidence>
<name>A0A328U609_9BACL</name>
<dbReference type="Pfam" id="PF00032">
    <property type="entry name" value="Cytochrom_B_C"/>
    <property type="match status" value="1"/>
</dbReference>
<comment type="subcellular location">
    <subcellularLocation>
        <location evidence="1">Membrane</location>
        <topology evidence="1">Multi-pass membrane protein</topology>
    </subcellularLocation>
</comment>
<reference evidence="14 15" key="1">
    <citation type="submission" date="2018-06" db="EMBL/GenBank/DDBJ databases">
        <title>Paenibacillus montanisoli sp. nov., isolated from mountain area soil.</title>
        <authorList>
            <person name="Wu M."/>
        </authorList>
    </citation>
    <scope>NUCLEOTIDE SEQUENCE [LARGE SCALE GENOMIC DNA]</scope>
    <source>
        <strain evidence="14 15">RA17</strain>
    </source>
</reference>
<dbReference type="GO" id="GO:0016491">
    <property type="term" value="F:oxidoreductase activity"/>
    <property type="evidence" value="ECO:0007669"/>
    <property type="project" value="InterPro"/>
</dbReference>
<dbReference type="GO" id="GO:0020037">
    <property type="term" value="F:heme binding"/>
    <property type="evidence" value="ECO:0007669"/>
    <property type="project" value="InterPro"/>
</dbReference>
<dbReference type="PROSITE" id="PS51003">
    <property type="entry name" value="CYTB_CTER"/>
    <property type="match status" value="1"/>
</dbReference>
<protein>
    <submittedName>
        <fullName evidence="14">Menaquinol-cytochrome C reductase</fullName>
    </submittedName>
</protein>
<keyword evidence="9 11" id="KW-0472">Membrane</keyword>
<dbReference type="Gene3D" id="1.20.810.10">
    <property type="entry name" value="Cytochrome Bc1 Complex, Chain C"/>
    <property type="match status" value="1"/>
</dbReference>
<dbReference type="Pfam" id="PF13442">
    <property type="entry name" value="Cytochrome_CBB3"/>
    <property type="match status" value="1"/>
</dbReference>
<dbReference type="InterPro" id="IPR036150">
    <property type="entry name" value="Cyt_b/b6_C_sf"/>
</dbReference>
<keyword evidence="4 11" id="KW-0812">Transmembrane</keyword>
<dbReference type="SUPFAM" id="SSF46626">
    <property type="entry name" value="Cytochrome c"/>
    <property type="match status" value="1"/>
</dbReference>
<evidence type="ECO:0000259" key="13">
    <source>
        <dbReference type="PROSITE" id="PS51007"/>
    </source>
</evidence>
<keyword evidence="2" id="KW-0813">Transport</keyword>
<keyword evidence="3 10" id="KW-0349">Heme</keyword>
<dbReference type="SUPFAM" id="SSF81648">
    <property type="entry name" value="a domain/subunit of cytochrome bc1 complex (Ubiquinol-cytochrome c reductase)"/>
    <property type="match status" value="1"/>
</dbReference>
<evidence type="ECO:0000256" key="5">
    <source>
        <dbReference type="ARBA" id="ARBA00022723"/>
    </source>
</evidence>
<evidence type="ECO:0000313" key="14">
    <source>
        <dbReference type="EMBL" id="RAP76365.1"/>
    </source>
</evidence>
<dbReference type="GO" id="GO:0009055">
    <property type="term" value="F:electron transfer activity"/>
    <property type="evidence" value="ECO:0007669"/>
    <property type="project" value="InterPro"/>
</dbReference>
<dbReference type="OrthoDB" id="2380469at2"/>
<evidence type="ECO:0000256" key="4">
    <source>
        <dbReference type="ARBA" id="ARBA00022692"/>
    </source>
</evidence>
<organism evidence="14 15">
    <name type="scientific">Paenibacillus montanisoli</name>
    <dbReference type="NCBI Taxonomy" id="2081970"/>
    <lineage>
        <taxon>Bacteria</taxon>
        <taxon>Bacillati</taxon>
        <taxon>Bacillota</taxon>
        <taxon>Bacilli</taxon>
        <taxon>Bacillales</taxon>
        <taxon>Paenibacillaceae</taxon>
        <taxon>Paenibacillus</taxon>
    </lineage>
</organism>
<keyword evidence="8 10" id="KW-0408">Iron</keyword>
<dbReference type="PANTHER" id="PTHR37823:SF4">
    <property type="entry name" value="MENAQUINOL-CYTOCHROME C REDUCTASE CYTOCHROME B_C SUBUNIT"/>
    <property type="match status" value="1"/>
</dbReference>
<evidence type="ECO:0000256" key="6">
    <source>
        <dbReference type="ARBA" id="ARBA00022982"/>
    </source>
</evidence>
<dbReference type="EMBL" id="QLUW01000002">
    <property type="protein sequence ID" value="RAP76365.1"/>
    <property type="molecule type" value="Genomic_DNA"/>
</dbReference>
<evidence type="ECO:0000256" key="2">
    <source>
        <dbReference type="ARBA" id="ARBA00022448"/>
    </source>
</evidence>
<keyword evidence="7 11" id="KW-1133">Transmembrane helix</keyword>
<dbReference type="AlphaFoldDB" id="A0A328U609"/>
<dbReference type="PANTHER" id="PTHR37823">
    <property type="entry name" value="CYTOCHROME C-553-LIKE"/>
    <property type="match status" value="1"/>
</dbReference>
<dbReference type="InterPro" id="IPR051811">
    <property type="entry name" value="Cytochrome_c550/c551-like"/>
</dbReference>
<accession>A0A328U609</accession>
<evidence type="ECO:0000259" key="12">
    <source>
        <dbReference type="PROSITE" id="PS51003"/>
    </source>
</evidence>
<evidence type="ECO:0000256" key="8">
    <source>
        <dbReference type="ARBA" id="ARBA00023004"/>
    </source>
</evidence>
<evidence type="ECO:0000256" key="9">
    <source>
        <dbReference type="ARBA" id="ARBA00023136"/>
    </source>
</evidence>
<dbReference type="RefSeq" id="WP_112882586.1">
    <property type="nucleotide sequence ID" value="NZ_QLUW01000002.1"/>
</dbReference>
<evidence type="ECO:0000256" key="1">
    <source>
        <dbReference type="ARBA" id="ARBA00004141"/>
    </source>
</evidence>
<feature type="transmembrane region" description="Helical" evidence="11">
    <location>
        <begin position="52"/>
        <end position="75"/>
    </location>
</feature>
<gene>
    <name evidence="14" type="ORF">DL346_13305</name>
</gene>
<comment type="caution">
    <text evidence="14">The sequence shown here is derived from an EMBL/GenBank/DDBJ whole genome shotgun (WGS) entry which is preliminary data.</text>
</comment>
<evidence type="ECO:0000256" key="7">
    <source>
        <dbReference type="ARBA" id="ARBA00022989"/>
    </source>
</evidence>
<evidence type="ECO:0000313" key="15">
    <source>
        <dbReference type="Proteomes" id="UP000249260"/>
    </source>
</evidence>
<feature type="domain" description="Cytochrome c" evidence="13">
    <location>
        <begin position="210"/>
        <end position="290"/>
    </location>
</feature>
<dbReference type="InterPro" id="IPR036909">
    <property type="entry name" value="Cyt_c-like_dom_sf"/>
</dbReference>
<keyword evidence="5 10" id="KW-0479">Metal-binding</keyword>
<sequence>MAHGHKSNEKVVFVGDSRVRKKTKTGPSVPPDYSSYPGKSEAFIPNFLLKEWMVGVVVLVGFLVLTISEAAPLGYPADPTNAAFIPMPDWYFLFLYQFLKLQYVSKDYVVLGTVGVPGIAFGALLLAPFLDTGKERRFYRRPITSLLMIMALVSCFWLTKQSWDHYQHELEITNTIPEHILREEKAEEAAKKAAESGGGGEAAEVEVPLVDKDDPAVELTKKAQCVACHGADLKGNESSGIPSFHGIGDEYSKEDLVDIVTNGKNNMPPFKDKLTAEEIDQLATWLAKQKKPE</sequence>
<dbReference type="InterPro" id="IPR027387">
    <property type="entry name" value="Cytb/b6-like_sf"/>
</dbReference>
<dbReference type="PROSITE" id="PS51007">
    <property type="entry name" value="CYTC"/>
    <property type="match status" value="1"/>
</dbReference>
<feature type="domain" description="Cytochrome b/b6 C-terminal region profile" evidence="12">
    <location>
        <begin position="33"/>
        <end position="159"/>
    </location>
</feature>
<dbReference type="Proteomes" id="UP000249260">
    <property type="component" value="Unassembled WGS sequence"/>
</dbReference>
<dbReference type="GO" id="GO:0046872">
    <property type="term" value="F:metal ion binding"/>
    <property type="evidence" value="ECO:0007669"/>
    <property type="project" value="UniProtKB-KW"/>
</dbReference>
<feature type="transmembrane region" description="Helical" evidence="11">
    <location>
        <begin position="108"/>
        <end position="130"/>
    </location>
</feature>
<dbReference type="InterPro" id="IPR009056">
    <property type="entry name" value="Cyt_c-like_dom"/>
</dbReference>
<proteinExistence type="predicted"/>
<evidence type="ECO:0000256" key="3">
    <source>
        <dbReference type="ARBA" id="ARBA00022617"/>
    </source>
</evidence>